<comment type="pathway">
    <text evidence="2">Protein modification; protein glycosylation.</text>
</comment>
<dbReference type="EC" id="3.2.1.-" evidence="9"/>
<feature type="active site" description="Proton donor" evidence="6">
    <location>
        <position position="205"/>
    </location>
</feature>
<evidence type="ECO:0000256" key="5">
    <source>
        <dbReference type="ARBA" id="ARBA00023157"/>
    </source>
</evidence>
<feature type="active site" evidence="6">
    <location>
        <position position="502"/>
    </location>
</feature>
<gene>
    <name evidence="10" type="ORF">ST47_g3595</name>
</gene>
<dbReference type="GO" id="GO:0036503">
    <property type="term" value="P:ERAD pathway"/>
    <property type="evidence" value="ECO:0007669"/>
    <property type="project" value="UniProtKB-ARBA"/>
</dbReference>
<dbReference type="InterPro" id="IPR036026">
    <property type="entry name" value="Seven-hairpin_glycosidases"/>
</dbReference>
<evidence type="ECO:0000256" key="1">
    <source>
        <dbReference type="ARBA" id="ARBA00001913"/>
    </source>
</evidence>
<dbReference type="FunFam" id="1.50.10.10:FF:000037">
    <property type="entry name" value="alpha-1,2-Mannosidase"/>
    <property type="match status" value="1"/>
</dbReference>
<keyword evidence="7" id="KW-0479">Metal-binding</keyword>
<dbReference type="AlphaFoldDB" id="A0A163HEI7"/>
<keyword evidence="11" id="KW-1185">Reference proteome</keyword>
<dbReference type="GO" id="GO:0004571">
    <property type="term" value="F:mannosyl-oligosaccharide 1,2-alpha-mannosidase activity"/>
    <property type="evidence" value="ECO:0007669"/>
    <property type="project" value="InterPro"/>
</dbReference>
<dbReference type="GO" id="GO:0005509">
    <property type="term" value="F:calcium ion binding"/>
    <property type="evidence" value="ECO:0007669"/>
    <property type="project" value="InterPro"/>
</dbReference>
<name>A0A163HEI7_DIDRA</name>
<keyword evidence="5 8" id="KW-1015">Disulfide bond</keyword>
<accession>A0A163HEI7</accession>
<dbReference type="GO" id="GO:0005783">
    <property type="term" value="C:endoplasmic reticulum"/>
    <property type="evidence" value="ECO:0007669"/>
    <property type="project" value="TreeGrafter"/>
</dbReference>
<dbReference type="PRINTS" id="PR00747">
    <property type="entry name" value="GLYHDRLASE47"/>
</dbReference>
<evidence type="ECO:0000256" key="9">
    <source>
        <dbReference type="RuleBase" id="RU361193"/>
    </source>
</evidence>
<keyword evidence="4 9" id="KW-0378">Hydrolase</keyword>
<dbReference type="STRING" id="5454.A0A163HEI7"/>
<dbReference type="UniPathway" id="UPA00378"/>
<dbReference type="GO" id="GO:0016020">
    <property type="term" value="C:membrane"/>
    <property type="evidence" value="ECO:0007669"/>
    <property type="project" value="InterPro"/>
</dbReference>
<dbReference type="GO" id="GO:0005975">
    <property type="term" value="P:carbohydrate metabolic process"/>
    <property type="evidence" value="ECO:0007669"/>
    <property type="project" value="InterPro"/>
</dbReference>
<comment type="similarity">
    <text evidence="3 9">Belongs to the glycosyl hydrolase 47 family.</text>
</comment>
<dbReference type="InterPro" id="IPR050749">
    <property type="entry name" value="Glycosyl_Hydrolase_47"/>
</dbReference>
<dbReference type="Gene3D" id="1.50.10.10">
    <property type="match status" value="1"/>
</dbReference>
<keyword evidence="7" id="KW-0106">Calcium</keyword>
<feature type="active site" evidence="6">
    <location>
        <position position="343"/>
    </location>
</feature>
<evidence type="ECO:0000256" key="7">
    <source>
        <dbReference type="PIRSR" id="PIRSR601382-2"/>
    </source>
</evidence>
<feature type="binding site" evidence="7">
    <location>
        <position position="608"/>
    </location>
    <ligand>
        <name>Ca(2+)</name>
        <dbReference type="ChEBI" id="CHEBI:29108"/>
    </ligand>
</feature>
<evidence type="ECO:0000256" key="8">
    <source>
        <dbReference type="PIRSR" id="PIRSR601382-3"/>
    </source>
</evidence>
<dbReference type="Proteomes" id="UP000076837">
    <property type="component" value="Unassembled WGS sequence"/>
</dbReference>
<feature type="active site" description="Proton donor" evidence="6">
    <location>
        <position position="461"/>
    </location>
</feature>
<evidence type="ECO:0000313" key="10">
    <source>
        <dbReference type="EMBL" id="KZM25257.1"/>
    </source>
</evidence>
<organism evidence="10 11">
    <name type="scientific">Didymella rabiei</name>
    <name type="common">Chickpea ascochyta blight fungus</name>
    <name type="synonym">Mycosphaerella rabiei</name>
    <dbReference type="NCBI Taxonomy" id="5454"/>
    <lineage>
        <taxon>Eukaryota</taxon>
        <taxon>Fungi</taxon>
        <taxon>Dikarya</taxon>
        <taxon>Ascomycota</taxon>
        <taxon>Pezizomycotina</taxon>
        <taxon>Dothideomycetes</taxon>
        <taxon>Pleosporomycetidae</taxon>
        <taxon>Pleosporales</taxon>
        <taxon>Pleosporineae</taxon>
        <taxon>Didymellaceae</taxon>
        <taxon>Ascochyta</taxon>
    </lineage>
</organism>
<feature type="disulfide bond" evidence="8">
    <location>
        <begin position="418"/>
        <end position="447"/>
    </location>
</feature>
<proteinExistence type="inferred from homology"/>
<dbReference type="PANTHER" id="PTHR11742">
    <property type="entry name" value="MANNOSYL-OLIGOSACCHARIDE ALPHA-1,2-MANNOSIDASE-RELATED"/>
    <property type="match status" value="1"/>
</dbReference>
<evidence type="ECO:0000256" key="6">
    <source>
        <dbReference type="PIRSR" id="PIRSR601382-1"/>
    </source>
</evidence>
<dbReference type="EMBL" id="JYNV01000131">
    <property type="protein sequence ID" value="KZM25257.1"/>
    <property type="molecule type" value="Genomic_DNA"/>
</dbReference>
<keyword evidence="9" id="KW-0326">Glycosidase</keyword>
<sequence length="617" mass="69966">MHSRKGSYGYLPYRSKVQVRWLGLVCVVLVTLVLFFLTEANFWILPRPPRFPSSQTSCPASPPSPSILSQPHDRFSWRNVTQHHGVATLAQLPSSSNTKTPQVQFDFKQEEPPLYHELMRKRRQAAVKTTFERCWHAYKEHAWKQDELLPISGGSKTTFGGWGATLVDSLDTLWIMDMKAEFQEAVEAVNDIDFAPGDGELNMFETTIRYLGGLLAAYDLTDCKDSRLLEKAMELGDMIYMSFDTPNRMPITRWSAKRAAAGEEQSAASQGIIAELASFSLEFTRLSQLTGDMRYYDAVTRVTTILADQQNRTNIPGLWPVGINVQKPDLTRDNLFSLGAMADSAYEYIGKTFQLLHKTGSTASQYATMYTAAMEAVITHLLFRPRTPDNADILMPAAVRIDASGITTHDYTAQHLVCFVGGMLALGSKLFGNVSHLDYGRRVTDACVWSYTHAPNGVMPEMFRMTPCPTHEPCEFDEATSQKQQFPGFERVVDARYMLRPEAIESVFYMYRITGERRYQDIAWSMFDAIERRTRTGMANAAIRDVTRKMEGKEASELKRGVGARDDESELELEDSMESFWMAETLKYFYLIFSEPDLLSLDEWVFNTEAHPFRVGV</sequence>
<reference evidence="10 11" key="1">
    <citation type="journal article" date="2016" name="Sci. Rep.">
        <title>Draft genome sequencing and secretome analysis of fungal phytopathogen Ascochyta rabiei provides insight into the necrotrophic effector repertoire.</title>
        <authorList>
            <person name="Verma S."/>
            <person name="Gazara R.K."/>
            <person name="Nizam S."/>
            <person name="Parween S."/>
            <person name="Chattopadhyay D."/>
            <person name="Verma P.K."/>
        </authorList>
    </citation>
    <scope>NUCLEOTIDE SEQUENCE [LARGE SCALE GENOMIC DNA]</scope>
    <source>
        <strain evidence="10 11">ArDII</strain>
    </source>
</reference>
<evidence type="ECO:0000256" key="3">
    <source>
        <dbReference type="ARBA" id="ARBA00007658"/>
    </source>
</evidence>
<dbReference type="SUPFAM" id="SSF48225">
    <property type="entry name" value="Seven-hairpin glycosidases"/>
    <property type="match status" value="1"/>
</dbReference>
<dbReference type="PANTHER" id="PTHR11742:SF89">
    <property type="entry name" value="ALPHA-1,2-MANNOSIDASE"/>
    <property type="match status" value="1"/>
</dbReference>
<evidence type="ECO:0000256" key="4">
    <source>
        <dbReference type="ARBA" id="ARBA00022801"/>
    </source>
</evidence>
<dbReference type="InterPro" id="IPR012341">
    <property type="entry name" value="6hp_glycosidase-like_sf"/>
</dbReference>
<dbReference type="OrthoDB" id="8118055at2759"/>
<dbReference type="Pfam" id="PF01532">
    <property type="entry name" value="Glyco_hydro_47"/>
    <property type="match status" value="1"/>
</dbReference>
<comment type="caution">
    <text evidence="10">The sequence shown here is derived from an EMBL/GenBank/DDBJ whole genome shotgun (WGS) entry which is preliminary data.</text>
</comment>
<evidence type="ECO:0000256" key="2">
    <source>
        <dbReference type="ARBA" id="ARBA00004922"/>
    </source>
</evidence>
<evidence type="ECO:0000313" key="11">
    <source>
        <dbReference type="Proteomes" id="UP000076837"/>
    </source>
</evidence>
<protein>
    <recommendedName>
        <fullName evidence="9">alpha-1,2-Mannosidase</fullName>
        <ecNumber evidence="9">3.2.1.-</ecNumber>
    </recommendedName>
</protein>
<comment type="cofactor">
    <cofactor evidence="1 7">
        <name>Ca(2+)</name>
        <dbReference type="ChEBI" id="CHEBI:29108"/>
    </cofactor>
</comment>
<dbReference type="InterPro" id="IPR001382">
    <property type="entry name" value="Glyco_hydro_47"/>
</dbReference>